<dbReference type="InterPro" id="IPR011854">
    <property type="entry name" value="HypE"/>
</dbReference>
<dbReference type="PANTHER" id="PTHR30303">
    <property type="entry name" value="HYDROGENASE ISOENZYMES FORMATION PROTEIN HYPE"/>
    <property type="match status" value="1"/>
</dbReference>
<organism evidence="4 5">
    <name type="scientific">Mycolicibacterium agri</name>
    <name type="common">Mycobacterium agri</name>
    <dbReference type="NCBI Taxonomy" id="36811"/>
    <lineage>
        <taxon>Bacteria</taxon>
        <taxon>Bacillati</taxon>
        <taxon>Actinomycetota</taxon>
        <taxon>Actinomycetes</taxon>
        <taxon>Mycobacteriales</taxon>
        <taxon>Mycobacteriaceae</taxon>
        <taxon>Mycolicibacterium</taxon>
    </lineage>
</organism>
<gene>
    <name evidence="4" type="primary">hypE_4</name>
    <name evidence="4" type="ORF">MAGR_71280</name>
</gene>
<dbReference type="Gene3D" id="3.90.650.10">
    <property type="entry name" value="PurM-like C-terminal domain"/>
    <property type="match status" value="1"/>
</dbReference>
<dbReference type="Gene3D" id="3.30.1330.10">
    <property type="entry name" value="PurM-like, N-terminal domain"/>
    <property type="match status" value="1"/>
</dbReference>
<sequence length="380" mass="39415">MVDRPNGKGGPLTDHVTEYLSTGPSFREGQVIERIEAFRKRRPRLRDSVVTLAHGAGGKASAALVDAVFVEAFRNDHLEQLGDGAVVDMGGQRIALSTDSFVVQPLRFPGGSIGHLAVHGTVNDLAMAGAVPSWMTAAFVLEEGFPIDELREIVADMAAAAEAAGVQIVTGDTKVVPRGAADGMFISTSGVGRVPEGRVLSPLDVRPGDKVLVSGPIGDHGMAVMLARGDLAIEADIRSDTMAVSGLVEQLLAAAPSTRWLRDPTRGGVGTVCNELAQAAGVAVVLEEESLPVRPEVAGACEMLGIDPLYVANEGKFIAVVDPAEAADALAALRSHPGGEGATEIGEIAEEPTATVVVRTGFGGTRIVDMLVGDPLPRIC</sequence>
<evidence type="ECO:0000259" key="3">
    <source>
        <dbReference type="Pfam" id="PF02769"/>
    </source>
</evidence>
<dbReference type="NCBIfam" id="TIGR02124">
    <property type="entry name" value="hypE"/>
    <property type="match status" value="1"/>
</dbReference>
<dbReference type="SUPFAM" id="SSF56042">
    <property type="entry name" value="PurM C-terminal domain-like"/>
    <property type="match status" value="1"/>
</dbReference>
<comment type="similarity">
    <text evidence="1">Belongs to the HypE family.</text>
</comment>
<dbReference type="InterPro" id="IPR016188">
    <property type="entry name" value="PurM-like_N"/>
</dbReference>
<dbReference type="SUPFAM" id="SSF55326">
    <property type="entry name" value="PurM N-terminal domain-like"/>
    <property type="match status" value="1"/>
</dbReference>
<feature type="domain" description="PurM-like C-terminal" evidence="3">
    <location>
        <begin position="206"/>
        <end position="358"/>
    </location>
</feature>
<dbReference type="CDD" id="cd02197">
    <property type="entry name" value="HypE"/>
    <property type="match status" value="1"/>
</dbReference>
<dbReference type="AlphaFoldDB" id="A0A7I9WEI2"/>
<protein>
    <submittedName>
        <fullName evidence="4">Hydrogenase expression/formation protein HypE</fullName>
    </submittedName>
</protein>
<dbReference type="PIRSF" id="PIRSF005644">
    <property type="entry name" value="Hdrgns_mtr_HypE"/>
    <property type="match status" value="1"/>
</dbReference>
<dbReference type="EMBL" id="BLKS01000004">
    <property type="protein sequence ID" value="GFG55687.1"/>
    <property type="molecule type" value="Genomic_DNA"/>
</dbReference>
<comment type="caution">
    <text evidence="4">The sequence shown here is derived from an EMBL/GenBank/DDBJ whole genome shotgun (WGS) entry which is preliminary data.</text>
</comment>
<feature type="domain" description="PurM-like N-terminal" evidence="2">
    <location>
        <begin position="83"/>
        <end position="194"/>
    </location>
</feature>
<reference evidence="4 5" key="1">
    <citation type="journal article" date="2019" name="Emerg. Microbes Infect.">
        <title>Comprehensive subspecies identification of 175 nontuberculous mycobacteria species based on 7547 genomic profiles.</title>
        <authorList>
            <person name="Matsumoto Y."/>
            <person name="Kinjo T."/>
            <person name="Motooka D."/>
            <person name="Nabeya D."/>
            <person name="Jung N."/>
            <person name="Uechi K."/>
            <person name="Horii T."/>
            <person name="Iida T."/>
            <person name="Fujita J."/>
            <person name="Nakamura S."/>
        </authorList>
    </citation>
    <scope>NUCLEOTIDE SEQUENCE [LARGE SCALE GENOMIC DNA]</scope>
    <source>
        <strain evidence="4 5">JCM 6377</strain>
    </source>
</reference>
<evidence type="ECO:0000256" key="1">
    <source>
        <dbReference type="ARBA" id="ARBA00006243"/>
    </source>
</evidence>
<evidence type="ECO:0000259" key="2">
    <source>
        <dbReference type="Pfam" id="PF00586"/>
    </source>
</evidence>
<dbReference type="Pfam" id="PF00586">
    <property type="entry name" value="AIRS"/>
    <property type="match status" value="1"/>
</dbReference>
<dbReference type="InterPro" id="IPR010918">
    <property type="entry name" value="PurM-like_C_dom"/>
</dbReference>
<dbReference type="Pfam" id="PF02769">
    <property type="entry name" value="AIRS_C"/>
    <property type="match status" value="1"/>
</dbReference>
<proteinExistence type="inferred from homology"/>
<dbReference type="PANTHER" id="PTHR30303:SF0">
    <property type="entry name" value="CARBAMOYL DEHYDRATASE HYPE"/>
    <property type="match status" value="1"/>
</dbReference>
<name>A0A7I9WEI2_MYCAG</name>
<evidence type="ECO:0000313" key="4">
    <source>
        <dbReference type="EMBL" id="GFG55687.1"/>
    </source>
</evidence>
<accession>A0A7I9WEI2</accession>
<dbReference type="Proteomes" id="UP000465302">
    <property type="component" value="Unassembled WGS sequence"/>
</dbReference>
<evidence type="ECO:0000313" key="5">
    <source>
        <dbReference type="Proteomes" id="UP000465302"/>
    </source>
</evidence>
<dbReference type="GO" id="GO:0051604">
    <property type="term" value="P:protein maturation"/>
    <property type="evidence" value="ECO:0007669"/>
    <property type="project" value="TreeGrafter"/>
</dbReference>
<dbReference type="InterPro" id="IPR036921">
    <property type="entry name" value="PurM-like_N_sf"/>
</dbReference>
<dbReference type="InterPro" id="IPR036676">
    <property type="entry name" value="PurM-like_C_sf"/>
</dbReference>